<dbReference type="Pfam" id="PF00512">
    <property type="entry name" value="HisKA"/>
    <property type="match status" value="1"/>
</dbReference>
<dbReference type="PROSITE" id="PS50109">
    <property type="entry name" value="HIS_KIN"/>
    <property type="match status" value="1"/>
</dbReference>
<feature type="modified residue" description="4-aspartylphosphate" evidence="8">
    <location>
        <position position="959"/>
    </location>
</feature>
<dbReference type="SUPFAM" id="SSF52172">
    <property type="entry name" value="CheY-like"/>
    <property type="match status" value="1"/>
</dbReference>
<name>A0ABS6D726_9FIRM</name>
<evidence type="ECO:0000256" key="8">
    <source>
        <dbReference type="PROSITE-ProRule" id="PRU00169"/>
    </source>
</evidence>
<dbReference type="EMBL" id="JABACJ020000015">
    <property type="protein sequence ID" value="MBU3877075.1"/>
    <property type="molecule type" value="Genomic_DNA"/>
</dbReference>
<organism evidence="12 13">
    <name type="scientific">Faecalicatena faecalis</name>
    <dbReference type="NCBI Taxonomy" id="2726362"/>
    <lineage>
        <taxon>Bacteria</taxon>
        <taxon>Bacillati</taxon>
        <taxon>Bacillota</taxon>
        <taxon>Clostridia</taxon>
        <taxon>Lachnospirales</taxon>
        <taxon>Lachnospiraceae</taxon>
        <taxon>Faecalicatena</taxon>
    </lineage>
</organism>
<comment type="caution">
    <text evidence="12">The sequence shown here is derived from an EMBL/GenBank/DDBJ whole genome shotgun (WGS) entry which is preliminary data.</text>
</comment>
<keyword evidence="5" id="KW-0808">Transferase</keyword>
<evidence type="ECO:0000256" key="4">
    <source>
        <dbReference type="ARBA" id="ARBA00022553"/>
    </source>
</evidence>
<gene>
    <name evidence="12" type="ORF">HGO97_014790</name>
</gene>
<dbReference type="PROSITE" id="PS50110">
    <property type="entry name" value="RESPONSE_REGULATORY"/>
    <property type="match status" value="1"/>
</dbReference>
<comment type="catalytic activity">
    <reaction evidence="1">
        <text>ATP + protein L-histidine = ADP + protein N-phospho-L-histidine.</text>
        <dbReference type="EC" id="2.7.13.3"/>
    </reaction>
</comment>
<evidence type="ECO:0000256" key="2">
    <source>
        <dbReference type="ARBA" id="ARBA00012438"/>
    </source>
</evidence>
<dbReference type="Pfam" id="PF02518">
    <property type="entry name" value="HATPase_c"/>
    <property type="match status" value="1"/>
</dbReference>
<dbReference type="SUPFAM" id="SSF47384">
    <property type="entry name" value="Homodimeric domain of signal transducing histidine kinase"/>
    <property type="match status" value="1"/>
</dbReference>
<dbReference type="Proteomes" id="UP000723714">
    <property type="component" value="Unassembled WGS sequence"/>
</dbReference>
<evidence type="ECO:0000256" key="3">
    <source>
        <dbReference type="ARBA" id="ARBA00018672"/>
    </source>
</evidence>
<evidence type="ECO:0000256" key="6">
    <source>
        <dbReference type="ARBA" id="ARBA00023012"/>
    </source>
</evidence>
<dbReference type="SUPFAM" id="SSF53850">
    <property type="entry name" value="Periplasmic binding protein-like II"/>
    <property type="match status" value="2"/>
</dbReference>
<dbReference type="Pfam" id="PF00497">
    <property type="entry name" value="SBP_bac_3"/>
    <property type="match status" value="1"/>
</dbReference>
<dbReference type="SUPFAM" id="SSF55874">
    <property type="entry name" value="ATPase domain of HSP90 chaperone/DNA topoisomerase II/histidine kinase"/>
    <property type="match status" value="1"/>
</dbReference>
<evidence type="ECO:0000259" key="11">
    <source>
        <dbReference type="PROSITE" id="PS50110"/>
    </source>
</evidence>
<evidence type="ECO:0000313" key="13">
    <source>
        <dbReference type="Proteomes" id="UP000723714"/>
    </source>
</evidence>
<evidence type="ECO:0000256" key="5">
    <source>
        <dbReference type="ARBA" id="ARBA00022777"/>
    </source>
</evidence>
<dbReference type="CDD" id="cd17546">
    <property type="entry name" value="REC_hyHK_CKI1_RcsC-like"/>
    <property type="match status" value="1"/>
</dbReference>
<feature type="domain" description="Histidine kinase" evidence="10">
    <location>
        <begin position="652"/>
        <end position="875"/>
    </location>
</feature>
<dbReference type="SMART" id="SM00062">
    <property type="entry name" value="PBPb"/>
    <property type="match status" value="2"/>
</dbReference>
<dbReference type="PRINTS" id="PR00344">
    <property type="entry name" value="BCTRLSENSOR"/>
</dbReference>
<dbReference type="SMART" id="SM00388">
    <property type="entry name" value="HisKA"/>
    <property type="match status" value="1"/>
</dbReference>
<dbReference type="InterPro" id="IPR001638">
    <property type="entry name" value="Solute-binding_3/MltF_N"/>
</dbReference>
<evidence type="ECO:0000313" key="12">
    <source>
        <dbReference type="EMBL" id="MBU3877075.1"/>
    </source>
</evidence>
<keyword evidence="9" id="KW-0472">Membrane</keyword>
<dbReference type="InterPro" id="IPR011006">
    <property type="entry name" value="CheY-like_superfamily"/>
</dbReference>
<dbReference type="InterPro" id="IPR003661">
    <property type="entry name" value="HisK_dim/P_dom"/>
</dbReference>
<keyword evidence="9" id="KW-1133">Transmembrane helix</keyword>
<dbReference type="Gene3D" id="1.10.287.130">
    <property type="match status" value="1"/>
</dbReference>
<dbReference type="Gene3D" id="3.40.50.2300">
    <property type="match status" value="1"/>
</dbReference>
<dbReference type="CDD" id="cd16922">
    <property type="entry name" value="HATPase_EvgS-ArcB-TorS-like"/>
    <property type="match status" value="1"/>
</dbReference>
<dbReference type="InterPro" id="IPR001789">
    <property type="entry name" value="Sig_transdc_resp-reg_receiver"/>
</dbReference>
<dbReference type="CDD" id="cd00082">
    <property type="entry name" value="HisKA"/>
    <property type="match status" value="1"/>
</dbReference>
<keyword evidence="6" id="KW-0902">Two-component regulatory system</keyword>
<accession>A0ABS6D726</accession>
<reference evidence="12 13" key="1">
    <citation type="submission" date="2021-06" db="EMBL/GenBank/DDBJ databases">
        <title>Faecalicatena sp. nov. isolated from porcine feces.</title>
        <authorList>
            <person name="Oh B.S."/>
            <person name="Lee J.H."/>
        </authorList>
    </citation>
    <scope>NUCLEOTIDE SEQUENCE [LARGE SCALE GENOMIC DNA]</scope>
    <source>
        <strain evidence="12 13">AGMB00832</strain>
    </source>
</reference>
<sequence length="1034" mass="117310">MMDDHGIRSGYGYDYLQYMSNYEDWSYDYVGYDKSWKDMLGMLEAGEIDLLTSVQKTPELEKRFAFSNDPIGYSSLIFTVKARNTKYLAGDYENFNGMKVGLIEGRSRNKLFEAYAAEHGFDYTPVYFNNIEDLEAALMDGELDAAVTSTLRKIENEWVLDEFASSPFYAIVRKDDTRLLEDVNDAIKQVKRYHPNLEEELYQKYYIPASGEEIAFTVDEQSYIQECKDKGTPLKVLLNPDRTPLSWFENGQAQGVFAHLGQQVLNRSGIPYEIPEIKSREEYQNLLNSGSYDIALDSSVDFNRAEKLGYKLTKPYMTAPIFQITQKDFSGKVSTLAALKNADVTLTYAERYFPPDAITYYDTIEECTQAVREHKQDAVFFYSYIAQSILYNDLENNLVAKEIPGYTNDFAIAVNNTQDERLLPILEKSLQSISEEELNELIEADTKFPPKEQNVSSFLRSHPLITAAVLAFLFITALIIIILLYKNKGRKSEKARLNEFERFISYVCRMNDLVLELDLKEGKSWYYTAQNGVVNITPITKEQLNRLSGSVCQEDAEKLNSKLTPEYMNSLIDQGTEFYFECRVLRDDPSPHWYAFTIQGLARDSMHPNSIMIFGHDIDSAKQTEARQRKVLQDALAAAQQASETKSSFLSRMSHEMRTPLNAIIGYLEIGRKHVDDPEKIKDYMDKSDIAAHQLLSIINDVLDMAAIESGKLHLERVQFELTEEILAVQKMFETQAWNKELDFQVQIDKDEKVYIMGDPLRLNQILINLLSNAIKFTPPHGKVILRVKRTGQQDGQVYYCFEVTDTGIGMSQEYLTHLFDPFEQHDASIARRYGGSGLGMSITKNLVNIKNGTITVKSKLNEGTTFTVNLPFELVHSTPEPGNQADNCGTASEDSKNPPFQFTGMRLMLAEDNQMNREIAAEILTSVGFKVDCAVDGKDAVEQFSSSAPDTYQLILMDIQMPVMDGYEAAEHIRASDHPQAKTIPIFAMTANAFTEDINKALASGMNGHIAKPLDVAKMLETLSKTLYHSDES</sequence>
<keyword evidence="5" id="KW-0418">Kinase</keyword>
<evidence type="ECO:0000256" key="7">
    <source>
        <dbReference type="ARBA" id="ARBA00024867"/>
    </source>
</evidence>
<dbReference type="SMART" id="SM00448">
    <property type="entry name" value="REC"/>
    <property type="match status" value="1"/>
</dbReference>
<feature type="domain" description="Response regulatory" evidence="11">
    <location>
        <begin position="907"/>
        <end position="1028"/>
    </location>
</feature>
<dbReference type="Gene3D" id="3.30.565.10">
    <property type="entry name" value="Histidine kinase-like ATPase, C-terminal domain"/>
    <property type="match status" value="1"/>
</dbReference>
<keyword evidence="13" id="KW-1185">Reference proteome</keyword>
<dbReference type="EC" id="2.7.13.3" evidence="2"/>
<dbReference type="InterPro" id="IPR003594">
    <property type="entry name" value="HATPase_dom"/>
</dbReference>
<dbReference type="InterPro" id="IPR004358">
    <property type="entry name" value="Sig_transdc_His_kin-like_C"/>
</dbReference>
<comment type="function">
    <text evidence="7">May play the central regulatory role in sporulation. It may be an element of the effector pathway responsible for the activation of sporulation genes in response to nutritional stress. Spo0A may act in concert with spo0H (a sigma factor) to control the expression of some genes that are critical to the sporulation process.</text>
</comment>
<dbReference type="Pfam" id="PF00072">
    <property type="entry name" value="Response_reg"/>
    <property type="match status" value="1"/>
</dbReference>
<feature type="transmembrane region" description="Helical" evidence="9">
    <location>
        <begin position="464"/>
        <end position="485"/>
    </location>
</feature>
<dbReference type="SMART" id="SM00387">
    <property type="entry name" value="HATPase_c"/>
    <property type="match status" value="1"/>
</dbReference>
<dbReference type="InterPro" id="IPR005467">
    <property type="entry name" value="His_kinase_dom"/>
</dbReference>
<dbReference type="Gene3D" id="3.40.190.10">
    <property type="entry name" value="Periplasmic binding protein-like II"/>
    <property type="match status" value="4"/>
</dbReference>
<keyword evidence="9" id="KW-0812">Transmembrane</keyword>
<proteinExistence type="predicted"/>
<evidence type="ECO:0000259" key="10">
    <source>
        <dbReference type="PROSITE" id="PS50109"/>
    </source>
</evidence>
<dbReference type="InterPro" id="IPR036890">
    <property type="entry name" value="HATPase_C_sf"/>
</dbReference>
<dbReference type="PANTHER" id="PTHR45339">
    <property type="entry name" value="HYBRID SIGNAL TRANSDUCTION HISTIDINE KINASE J"/>
    <property type="match status" value="1"/>
</dbReference>
<keyword evidence="4 8" id="KW-0597">Phosphoprotein</keyword>
<evidence type="ECO:0000256" key="1">
    <source>
        <dbReference type="ARBA" id="ARBA00000085"/>
    </source>
</evidence>
<evidence type="ECO:0000256" key="9">
    <source>
        <dbReference type="SAM" id="Phobius"/>
    </source>
</evidence>
<dbReference type="InterPro" id="IPR036097">
    <property type="entry name" value="HisK_dim/P_sf"/>
</dbReference>
<dbReference type="PANTHER" id="PTHR45339:SF3">
    <property type="entry name" value="HISTIDINE KINASE"/>
    <property type="match status" value="1"/>
</dbReference>
<protein>
    <recommendedName>
        <fullName evidence="3">Stage 0 sporulation protein A homolog</fullName>
        <ecNumber evidence="2">2.7.13.3</ecNumber>
    </recommendedName>
</protein>